<evidence type="ECO:0000313" key="14">
    <source>
        <dbReference type="EMBL" id="SHO79931.1"/>
    </source>
</evidence>
<dbReference type="GO" id="GO:0016783">
    <property type="term" value="F:sulfurtransferase activity"/>
    <property type="evidence" value="ECO:0007669"/>
    <property type="project" value="InterPro"/>
</dbReference>
<protein>
    <recommendedName>
        <fullName evidence="3">tRNA-5-taurinomethyluridine 2-sulfurtransferase</fullName>
        <ecNumber evidence="3">2.8.1.14</ecNumber>
    </recommendedName>
</protein>
<feature type="domain" description="tRNA-specific 2-thiouridylase MnmA-like central" evidence="13">
    <location>
        <begin position="242"/>
        <end position="302"/>
    </location>
</feature>
<dbReference type="Gene3D" id="2.30.30.280">
    <property type="entry name" value="Adenine nucleotide alpha hydrolases-like domains"/>
    <property type="match status" value="1"/>
</dbReference>
<dbReference type="AlphaFoldDB" id="A0A1M8ABX7"/>
<keyword evidence="8" id="KW-0067">ATP-binding</keyword>
<reference evidence="15" key="1">
    <citation type="journal article" date="2017" name="Nucleic Acids Res.">
        <title>Proteogenomics produces comprehensive and highly accurate protein-coding gene annotation in a complete genome assembly of Malassezia sympodialis.</title>
        <authorList>
            <person name="Zhu Y."/>
            <person name="Engstroem P.G."/>
            <person name="Tellgren-Roth C."/>
            <person name="Baudo C.D."/>
            <person name="Kennell J.C."/>
            <person name="Sun S."/>
            <person name="Billmyre R.B."/>
            <person name="Schroeder M.S."/>
            <person name="Andersson A."/>
            <person name="Holm T."/>
            <person name="Sigurgeirsson B."/>
            <person name="Wu G."/>
            <person name="Sankaranarayanan S.R."/>
            <person name="Siddharthan R."/>
            <person name="Sanyal K."/>
            <person name="Lundeberg J."/>
            <person name="Nystedt B."/>
            <person name="Boekhout T."/>
            <person name="Dawson T.L. Jr."/>
            <person name="Heitman J."/>
            <person name="Scheynius A."/>
            <person name="Lehtioe J."/>
        </authorList>
    </citation>
    <scope>NUCLEOTIDE SEQUENCE [LARGE SCALE GENOMIC DNA]</scope>
    <source>
        <strain evidence="15">ATCC 42132</strain>
    </source>
</reference>
<evidence type="ECO:0000256" key="7">
    <source>
        <dbReference type="ARBA" id="ARBA00022741"/>
    </source>
</evidence>
<dbReference type="OMA" id="PFYVWDL"/>
<dbReference type="HAMAP" id="MF_00144">
    <property type="entry name" value="tRNA_thiouridyl_MnmA"/>
    <property type="match status" value="1"/>
</dbReference>
<dbReference type="Proteomes" id="UP000186303">
    <property type="component" value="Chromosome 8"/>
</dbReference>
<dbReference type="PANTHER" id="PTHR11933:SF5">
    <property type="entry name" value="MITOCHONDRIAL TRNA-SPECIFIC 2-THIOURIDYLASE 1"/>
    <property type="match status" value="1"/>
</dbReference>
<dbReference type="GO" id="GO:0005524">
    <property type="term" value="F:ATP binding"/>
    <property type="evidence" value="ECO:0007669"/>
    <property type="project" value="UniProtKB-KW"/>
</dbReference>
<evidence type="ECO:0000256" key="4">
    <source>
        <dbReference type="ARBA" id="ARBA00022555"/>
    </source>
</evidence>
<evidence type="ECO:0000256" key="10">
    <source>
        <dbReference type="ARBA" id="ARBA00023157"/>
    </source>
</evidence>
<dbReference type="PANTHER" id="PTHR11933">
    <property type="entry name" value="TRNA 5-METHYLAMINOMETHYL-2-THIOURIDYLATE -METHYLTRANSFERASE"/>
    <property type="match status" value="1"/>
</dbReference>
<dbReference type="OrthoDB" id="3685at2759"/>
<organism evidence="14 15">
    <name type="scientific">Malassezia sympodialis (strain ATCC 42132)</name>
    <name type="common">Atopic eczema-associated yeast</name>
    <dbReference type="NCBI Taxonomy" id="1230383"/>
    <lineage>
        <taxon>Eukaryota</taxon>
        <taxon>Fungi</taxon>
        <taxon>Dikarya</taxon>
        <taxon>Basidiomycota</taxon>
        <taxon>Ustilaginomycotina</taxon>
        <taxon>Malasseziomycetes</taxon>
        <taxon>Malasseziales</taxon>
        <taxon>Malasseziaceae</taxon>
        <taxon>Malassezia</taxon>
    </lineage>
</organism>
<evidence type="ECO:0000256" key="8">
    <source>
        <dbReference type="ARBA" id="ARBA00022840"/>
    </source>
</evidence>
<comment type="catalytic activity">
    <reaction evidence="11">
        <text>5-taurinomethyluridine(34) in tRNA + S-sulfanyl-L-cysteinyl-[protein] + AH2 + ATP = 5-taurinomethyl-2-thiouridine(34) in tRNA + L-cysteinyl-[protein] + A + AMP + diphosphate + H(+)</text>
        <dbReference type="Rhea" id="RHEA:47040"/>
        <dbReference type="Rhea" id="RHEA-COMP:10131"/>
        <dbReference type="Rhea" id="RHEA-COMP:11726"/>
        <dbReference type="Rhea" id="RHEA-COMP:11732"/>
        <dbReference type="Rhea" id="RHEA-COMP:11733"/>
        <dbReference type="ChEBI" id="CHEBI:13193"/>
        <dbReference type="ChEBI" id="CHEBI:15378"/>
        <dbReference type="ChEBI" id="CHEBI:17499"/>
        <dbReference type="ChEBI" id="CHEBI:29950"/>
        <dbReference type="ChEBI" id="CHEBI:30616"/>
        <dbReference type="ChEBI" id="CHEBI:33019"/>
        <dbReference type="ChEBI" id="CHEBI:61963"/>
        <dbReference type="ChEBI" id="CHEBI:87171"/>
        <dbReference type="ChEBI" id="CHEBI:87172"/>
        <dbReference type="ChEBI" id="CHEBI:456215"/>
        <dbReference type="EC" id="2.8.1.14"/>
    </reaction>
</comment>
<sequence>MLLGRALRRGLCTVAPRRGDKVTVAMSGGVDSSVAAALVAREDYDVRAVYMRNWSTIDERGSMRAGSGGAMGCDWQREWNDVQAVCRHLGNMPVEMVDLSREYWLTVFEPALELWHDGSTPNPDVECNRSIKFGALRDRLAAKHSGWLATGHYARVAWRRDAEGRAYPLVRRAVDRLKDQSFFLSSVPSDRLTQTLFPLGTYLKADVRRLAHQMGLPTADKDESMGLCFVGERGSSAHAFARFLDNYVTSEPGDFVTPDGRVVGRHSGLHTLTIGQRARIPSAPQRFFVAKKEAAQRRIVVVPDKTHPLLQCVFLHSHTFVWARDLPRWDATLHAQIRYRQDAEPCRVTPLADGGVQVTFEHGITAVSPGQTVVVYEGDLCVGSGTIDHVHTMGD</sequence>
<evidence type="ECO:0000259" key="13">
    <source>
        <dbReference type="Pfam" id="PF20259"/>
    </source>
</evidence>
<gene>
    <name evidence="14" type="ORF">MSYG_4286</name>
</gene>
<comment type="function">
    <text evidence="1">Catalyzes the 2-thiolation of uridine at the wobble position (U34) of mitochondrial tRNA(Lys), tRNA(Glu) and tRNA(Gln). Required for the formation of 5-taurinomethyl-2-thiouridine (tm5s2U) of mitochondrial tRNA(Lys), tRNA(Glu), and tRNA(Gln) at the wobble position. ATP is required to activate the C2 atom of the wobble base.</text>
</comment>
<dbReference type="Gene3D" id="3.40.50.620">
    <property type="entry name" value="HUPs"/>
    <property type="match status" value="1"/>
</dbReference>
<dbReference type="STRING" id="1230383.A0A1M8ABX7"/>
<accession>A0A1M8ABX7</accession>
<proteinExistence type="inferred from homology"/>
<dbReference type="GO" id="GO:0005739">
    <property type="term" value="C:mitochondrion"/>
    <property type="evidence" value="ECO:0007669"/>
    <property type="project" value="TreeGrafter"/>
</dbReference>
<dbReference type="SUPFAM" id="SSF52402">
    <property type="entry name" value="Adenine nucleotide alpha hydrolases-like"/>
    <property type="match status" value="1"/>
</dbReference>
<dbReference type="NCBIfam" id="TIGR00420">
    <property type="entry name" value="trmU"/>
    <property type="match status" value="1"/>
</dbReference>
<dbReference type="GO" id="GO:0002143">
    <property type="term" value="P:tRNA wobble position uridine thiolation"/>
    <property type="evidence" value="ECO:0007669"/>
    <property type="project" value="TreeGrafter"/>
</dbReference>
<feature type="domain" description="tRNA-specific 2-thiouridylase MnmA-like C-terminal" evidence="12">
    <location>
        <begin position="318"/>
        <end position="387"/>
    </location>
</feature>
<keyword evidence="6" id="KW-0819">tRNA processing</keyword>
<dbReference type="InterPro" id="IPR004506">
    <property type="entry name" value="MnmA-like"/>
</dbReference>
<dbReference type="Pfam" id="PF03054">
    <property type="entry name" value="tRNA_Me_trans"/>
    <property type="match status" value="1"/>
</dbReference>
<evidence type="ECO:0000256" key="3">
    <source>
        <dbReference type="ARBA" id="ARBA00011953"/>
    </source>
</evidence>
<keyword evidence="15" id="KW-1185">Reference proteome</keyword>
<evidence type="ECO:0000256" key="9">
    <source>
        <dbReference type="ARBA" id="ARBA00022884"/>
    </source>
</evidence>
<keyword evidence="10" id="KW-1015">Disulfide bond</keyword>
<name>A0A1M8ABX7_MALS4</name>
<dbReference type="EMBL" id="LT671828">
    <property type="protein sequence ID" value="SHO79931.1"/>
    <property type="molecule type" value="Genomic_DNA"/>
</dbReference>
<dbReference type="InterPro" id="IPR046885">
    <property type="entry name" value="MnmA-like_C"/>
</dbReference>
<dbReference type="CDD" id="cd01998">
    <property type="entry name" value="MnmA_TRMU-like"/>
    <property type="match status" value="1"/>
</dbReference>
<evidence type="ECO:0000256" key="6">
    <source>
        <dbReference type="ARBA" id="ARBA00022694"/>
    </source>
</evidence>
<evidence type="ECO:0000256" key="2">
    <source>
        <dbReference type="ARBA" id="ARBA00006191"/>
    </source>
</evidence>
<dbReference type="Gene3D" id="2.40.30.10">
    <property type="entry name" value="Translation factors"/>
    <property type="match status" value="1"/>
</dbReference>
<dbReference type="InterPro" id="IPR023382">
    <property type="entry name" value="MnmA-like_central_sf"/>
</dbReference>
<keyword evidence="9" id="KW-0694">RNA-binding</keyword>
<evidence type="ECO:0000313" key="15">
    <source>
        <dbReference type="Proteomes" id="UP000186303"/>
    </source>
</evidence>
<evidence type="ECO:0000259" key="12">
    <source>
        <dbReference type="Pfam" id="PF20258"/>
    </source>
</evidence>
<dbReference type="InterPro" id="IPR046884">
    <property type="entry name" value="MnmA-like_central"/>
</dbReference>
<evidence type="ECO:0000256" key="11">
    <source>
        <dbReference type="ARBA" id="ARBA00049564"/>
    </source>
</evidence>
<dbReference type="VEuPathDB" id="FungiDB:MSYG_4286"/>
<evidence type="ECO:0000256" key="5">
    <source>
        <dbReference type="ARBA" id="ARBA00022679"/>
    </source>
</evidence>
<dbReference type="NCBIfam" id="NF001138">
    <property type="entry name" value="PRK00143.1"/>
    <property type="match status" value="1"/>
</dbReference>
<dbReference type="Pfam" id="PF20258">
    <property type="entry name" value="tRNA_Me_trans_C"/>
    <property type="match status" value="1"/>
</dbReference>
<keyword evidence="5" id="KW-0808">Transferase</keyword>
<keyword evidence="4" id="KW-0820">tRNA-binding</keyword>
<dbReference type="GO" id="GO:0000049">
    <property type="term" value="F:tRNA binding"/>
    <property type="evidence" value="ECO:0007669"/>
    <property type="project" value="UniProtKB-KW"/>
</dbReference>
<dbReference type="Pfam" id="PF20259">
    <property type="entry name" value="tRNA_Me_trans_M"/>
    <property type="match status" value="1"/>
</dbReference>
<dbReference type="EC" id="2.8.1.14" evidence="3"/>
<evidence type="ECO:0000256" key="1">
    <source>
        <dbReference type="ARBA" id="ARBA00003986"/>
    </source>
</evidence>
<keyword evidence="7" id="KW-0547">Nucleotide-binding</keyword>
<dbReference type="InterPro" id="IPR014729">
    <property type="entry name" value="Rossmann-like_a/b/a_fold"/>
</dbReference>
<comment type="similarity">
    <text evidence="2">Belongs to the MnmA/TRMU family.</text>
</comment>